<reference evidence="3" key="1">
    <citation type="journal article" date="2019" name="Int. J. Syst. Evol. Microbiol.">
        <title>The Global Catalogue of Microorganisms (GCM) 10K type strain sequencing project: providing services to taxonomists for standard genome sequencing and annotation.</title>
        <authorList>
            <consortium name="The Broad Institute Genomics Platform"/>
            <consortium name="The Broad Institute Genome Sequencing Center for Infectious Disease"/>
            <person name="Wu L."/>
            <person name="Ma J."/>
        </authorList>
    </citation>
    <scope>NUCLEOTIDE SEQUENCE [LARGE SCALE GENOMIC DNA]</scope>
    <source>
        <strain evidence="3">CCUG 50349</strain>
    </source>
</reference>
<dbReference type="Gene3D" id="1.25.40.10">
    <property type="entry name" value="Tetratricopeptide repeat domain"/>
    <property type="match status" value="1"/>
</dbReference>
<dbReference type="Pfam" id="PF13424">
    <property type="entry name" value="TPR_12"/>
    <property type="match status" value="1"/>
</dbReference>
<feature type="signal peptide" evidence="1">
    <location>
        <begin position="1"/>
        <end position="19"/>
    </location>
</feature>
<dbReference type="InterPro" id="IPR019734">
    <property type="entry name" value="TPR_rpt"/>
</dbReference>
<evidence type="ECO:0000313" key="2">
    <source>
        <dbReference type="EMBL" id="MFC4738779.1"/>
    </source>
</evidence>
<feature type="chain" id="PRO_5046124388" evidence="1">
    <location>
        <begin position="20"/>
        <end position="455"/>
    </location>
</feature>
<dbReference type="Proteomes" id="UP001595885">
    <property type="component" value="Unassembled WGS sequence"/>
</dbReference>
<dbReference type="EMBL" id="JBHSGW010000001">
    <property type="protein sequence ID" value="MFC4738779.1"/>
    <property type="molecule type" value="Genomic_DNA"/>
</dbReference>
<accession>A0ABV9P4B6</accession>
<dbReference type="RefSeq" id="WP_379737973.1">
    <property type="nucleotide sequence ID" value="NZ_JBHSGW010000001.1"/>
</dbReference>
<sequence length="455" mass="51209">MKTKLTLVLLIAFSFLTNAQSSNNCAEEIQYLQQFTKSKEFNDAYTYLQSMRKTCPSYHKAIYIYGEFILKDKIDNAQTPEEKEALVKDLVALYGEYDKYFPGNGAGNTVKKAMLLLDNNIGTKQEAYGYLDTAFKTEPENFTSAKALYTYFELFVDDYEAGNKGIELQQVFDKYDEITEKLELEEKGLSDELDILLNKIETGEALTDKETRLKERNEYNLEQFSTVKGSMDAKIVLLSTCDKLIPFYQKSFEEKKTDVLWLKRAAERLEAKDCDSDPLFTKISEQLHKLNPTAESAYLLGVAAQRAKNTTKALEYFNQAAQLFTDATKKAKVYYKIATMYGTGNKTQARTYAKKALAAKPSFGQAYMLMAQLYASSANDCGKTPFEKRAVYWLSAQYASKAASVDPALKATANRQAASYNASAPSKTDIFNEGMAGKTISFNCWIGESVKVPNL</sequence>
<evidence type="ECO:0000256" key="1">
    <source>
        <dbReference type="SAM" id="SignalP"/>
    </source>
</evidence>
<dbReference type="SMART" id="SM00028">
    <property type="entry name" value="TPR"/>
    <property type="match status" value="2"/>
</dbReference>
<keyword evidence="3" id="KW-1185">Reference proteome</keyword>
<protein>
    <submittedName>
        <fullName evidence="2">Tetratricopeptide repeat protein</fullName>
    </submittedName>
</protein>
<gene>
    <name evidence="2" type="ORF">ACFO3U_02110</name>
</gene>
<keyword evidence="1" id="KW-0732">Signal</keyword>
<organism evidence="2 3">
    <name type="scientific">Flavobacterium ponti</name>
    <dbReference type="NCBI Taxonomy" id="665133"/>
    <lineage>
        <taxon>Bacteria</taxon>
        <taxon>Pseudomonadati</taxon>
        <taxon>Bacteroidota</taxon>
        <taxon>Flavobacteriia</taxon>
        <taxon>Flavobacteriales</taxon>
        <taxon>Flavobacteriaceae</taxon>
        <taxon>Flavobacterium</taxon>
    </lineage>
</organism>
<name>A0ABV9P4B6_9FLAO</name>
<comment type="caution">
    <text evidence="2">The sequence shown here is derived from an EMBL/GenBank/DDBJ whole genome shotgun (WGS) entry which is preliminary data.</text>
</comment>
<evidence type="ECO:0000313" key="3">
    <source>
        <dbReference type="Proteomes" id="UP001595885"/>
    </source>
</evidence>
<proteinExistence type="predicted"/>
<dbReference type="SUPFAM" id="SSF48452">
    <property type="entry name" value="TPR-like"/>
    <property type="match status" value="2"/>
</dbReference>
<dbReference type="InterPro" id="IPR011990">
    <property type="entry name" value="TPR-like_helical_dom_sf"/>
</dbReference>